<protein>
    <submittedName>
        <fullName evidence="1">Uncharacterized protein</fullName>
    </submittedName>
</protein>
<gene>
    <name evidence="1" type="primary">WBGene00273893</name>
</gene>
<accession>A0A454XM20</accession>
<sequence length="107" mass="11492">MPSASSEAFLIILAAAMCSILCIFSVFVVLVFHCCKVSQDLTYVTTAARNSFMYARNSIFRRKSDFGNSSVEELSPDVHAAAHFMTTTAVGAGGSSTQFLKPPTCIV</sequence>
<dbReference type="EnsemblMetazoa" id="PPA35524.1">
    <property type="protein sequence ID" value="PPA35524.1"/>
    <property type="gene ID" value="WBGene00273893"/>
</dbReference>
<reference evidence="2" key="1">
    <citation type="journal article" date="2008" name="Nat. Genet.">
        <title>The Pristionchus pacificus genome provides a unique perspective on nematode lifestyle and parasitism.</title>
        <authorList>
            <person name="Dieterich C."/>
            <person name="Clifton S.W."/>
            <person name="Schuster L.N."/>
            <person name="Chinwalla A."/>
            <person name="Delehaunty K."/>
            <person name="Dinkelacker I."/>
            <person name="Fulton L."/>
            <person name="Fulton R."/>
            <person name="Godfrey J."/>
            <person name="Minx P."/>
            <person name="Mitreva M."/>
            <person name="Roeseler W."/>
            <person name="Tian H."/>
            <person name="Witte H."/>
            <person name="Yang S.P."/>
            <person name="Wilson R.K."/>
            <person name="Sommer R.J."/>
        </authorList>
    </citation>
    <scope>NUCLEOTIDE SEQUENCE [LARGE SCALE GENOMIC DNA]</scope>
    <source>
        <strain evidence="2">PS312</strain>
    </source>
</reference>
<evidence type="ECO:0000313" key="2">
    <source>
        <dbReference type="Proteomes" id="UP000005239"/>
    </source>
</evidence>
<evidence type="ECO:0000313" key="1">
    <source>
        <dbReference type="EnsemblMetazoa" id="PPA35524.1"/>
    </source>
</evidence>
<organism evidence="1 2">
    <name type="scientific">Pristionchus pacificus</name>
    <name type="common">Parasitic nematode worm</name>
    <dbReference type="NCBI Taxonomy" id="54126"/>
    <lineage>
        <taxon>Eukaryota</taxon>
        <taxon>Metazoa</taxon>
        <taxon>Ecdysozoa</taxon>
        <taxon>Nematoda</taxon>
        <taxon>Chromadorea</taxon>
        <taxon>Rhabditida</taxon>
        <taxon>Rhabditina</taxon>
        <taxon>Diplogasteromorpha</taxon>
        <taxon>Diplogasteroidea</taxon>
        <taxon>Neodiplogasteridae</taxon>
        <taxon>Pristionchus</taxon>
    </lineage>
</organism>
<dbReference type="OrthoDB" id="5774407at2759"/>
<proteinExistence type="predicted"/>
<name>A0A454XM20_PRIPA</name>
<accession>A0A8R1YSS7</accession>
<dbReference type="AlphaFoldDB" id="A0A454XM20"/>
<reference evidence="1" key="2">
    <citation type="submission" date="2022-06" db="UniProtKB">
        <authorList>
            <consortium name="EnsemblMetazoa"/>
        </authorList>
    </citation>
    <scope>IDENTIFICATION</scope>
    <source>
        <strain evidence="1">PS312</strain>
    </source>
</reference>
<dbReference type="Proteomes" id="UP000005239">
    <property type="component" value="Unassembled WGS sequence"/>
</dbReference>
<keyword evidence="2" id="KW-1185">Reference proteome</keyword>